<sequence>MPKIAVNLTEQLSDARSNEVAYRATVENSGVEPVHLLALTPRLPEGVELIEVKDFSAELDKVRHQRLCRELTSILANHLSLVSTDYRKELSALFREYVKETFSMQGILYIIYRISNMDKTTSKIAEKYFYMDFSIQNYTDAKAAISKWFIESNRVAGEIFLAKAEQLERLEKTMGAGEASKALAVIEAESFAATTYVLHFPRSYLNPRKFSFTVEASISSGEDSPT</sequence>
<name>M5ERN5_9HYPH</name>
<dbReference type="Proteomes" id="UP000012062">
    <property type="component" value="Unassembled WGS sequence"/>
</dbReference>
<keyword evidence="2" id="KW-1185">Reference proteome</keyword>
<dbReference type="AlphaFoldDB" id="M5ERN5"/>
<organism evidence="1 2">
    <name type="scientific">Mesorhizobium metallidurans STM 2683</name>
    <dbReference type="NCBI Taxonomy" id="1297569"/>
    <lineage>
        <taxon>Bacteria</taxon>
        <taxon>Pseudomonadati</taxon>
        <taxon>Pseudomonadota</taxon>
        <taxon>Alphaproteobacteria</taxon>
        <taxon>Hyphomicrobiales</taxon>
        <taxon>Phyllobacteriaceae</taxon>
        <taxon>Mesorhizobium</taxon>
    </lineage>
</organism>
<dbReference type="RefSeq" id="WP_008875638.1">
    <property type="nucleotide sequence ID" value="NZ_CAUM01000101.1"/>
</dbReference>
<accession>M5ERN5</accession>
<gene>
    <name evidence="1" type="ORF">MESS2_350090</name>
</gene>
<proteinExistence type="predicted"/>
<evidence type="ECO:0000313" key="1">
    <source>
        <dbReference type="EMBL" id="CCV06718.1"/>
    </source>
</evidence>
<evidence type="ECO:0000313" key="2">
    <source>
        <dbReference type="Proteomes" id="UP000012062"/>
    </source>
</evidence>
<comment type="caution">
    <text evidence="1">The sequence shown here is derived from an EMBL/GenBank/DDBJ whole genome shotgun (WGS) entry which is preliminary data.</text>
</comment>
<protein>
    <submittedName>
        <fullName evidence="1">Uncharacterized protein</fullName>
    </submittedName>
</protein>
<dbReference type="STRING" id="1297569.MESS2_350090"/>
<reference evidence="1 2" key="1">
    <citation type="submission" date="2013-02" db="EMBL/GenBank/DDBJ databases">
        <authorList>
            <person name="Genoscope - CEA"/>
        </authorList>
    </citation>
    <scope>NUCLEOTIDE SEQUENCE [LARGE SCALE GENOMIC DNA]</scope>
    <source>
        <strain evidence="1 2">STM 2683</strain>
    </source>
</reference>
<dbReference type="EMBL" id="CAUM01000101">
    <property type="protein sequence ID" value="CCV06718.1"/>
    <property type="molecule type" value="Genomic_DNA"/>
</dbReference>